<dbReference type="Proteomes" id="UP000583752">
    <property type="component" value="Unassembled WGS sequence"/>
</dbReference>
<dbReference type="EMBL" id="JABBGG010000002">
    <property type="protein sequence ID" value="NML60410.1"/>
    <property type="molecule type" value="Genomic_DNA"/>
</dbReference>
<sequence length="345" mass="35662">MLLHLPGLPWECLSRDDAASWLPTLHALIESGSAGPLAPVGRHPLMDGVVLTGRGPADSGLLAAMAPRPDRFGADLAGALHLKVPGFARYLDDAGKRCALVNLRGTHFDELARGIIASDGFFEVRAHSYAQWGIPPGALAPLSMAGLLADLRVHPEDLAPSQLGPLVAGESGSVRPEQLRMLARALAETSGAHTVATYLAEHGALDMCAVRYPVLAGLGGMFGDPAQRETGKGTAWALIALLDAFVARMLALGGNDAVIMITGGNETRPFWIASGPGVAVDELWPEGTSLYDVAPSMLSMFGLADPSMPGQSRIIGGNGDPVAVAPVALPGQVLSLPDSFAGPAA</sequence>
<evidence type="ECO:0000313" key="1">
    <source>
        <dbReference type="EMBL" id="NML60410.1"/>
    </source>
</evidence>
<proteinExistence type="predicted"/>
<organism evidence="1 2">
    <name type="scientific">Massilia polaris</name>
    <dbReference type="NCBI Taxonomy" id="2728846"/>
    <lineage>
        <taxon>Bacteria</taxon>
        <taxon>Pseudomonadati</taxon>
        <taxon>Pseudomonadota</taxon>
        <taxon>Betaproteobacteria</taxon>
        <taxon>Burkholderiales</taxon>
        <taxon>Oxalobacteraceae</taxon>
        <taxon>Telluria group</taxon>
        <taxon>Massilia</taxon>
    </lineage>
</organism>
<keyword evidence="2" id="KW-1185">Reference proteome</keyword>
<name>A0A848HJN6_9BURK</name>
<dbReference type="AlphaFoldDB" id="A0A848HJN6"/>
<comment type="caution">
    <text evidence="1">The sequence shown here is derived from an EMBL/GenBank/DDBJ whole genome shotgun (WGS) entry which is preliminary data.</text>
</comment>
<dbReference type="SUPFAM" id="SSF53649">
    <property type="entry name" value="Alkaline phosphatase-like"/>
    <property type="match status" value="1"/>
</dbReference>
<accession>A0A848HJN6</accession>
<dbReference type="Gene3D" id="3.40.720.10">
    <property type="entry name" value="Alkaline Phosphatase, subunit A"/>
    <property type="match status" value="1"/>
</dbReference>
<dbReference type="RefSeq" id="WP_169464110.1">
    <property type="nucleotide sequence ID" value="NZ_JABBGG010000002.1"/>
</dbReference>
<protein>
    <submittedName>
        <fullName evidence="1">Uncharacterized protein</fullName>
    </submittedName>
</protein>
<reference evidence="1 2" key="1">
    <citation type="submission" date="2020-04" db="EMBL/GenBank/DDBJ databases">
        <title>Massilia sp. RP-1-19 isolated from soil.</title>
        <authorList>
            <person name="Dahal R.H."/>
        </authorList>
    </citation>
    <scope>NUCLEOTIDE SEQUENCE [LARGE SCALE GENOMIC DNA]</scope>
    <source>
        <strain evidence="1 2">RP-1-19</strain>
    </source>
</reference>
<gene>
    <name evidence="1" type="ORF">HHL21_04765</name>
</gene>
<dbReference type="InterPro" id="IPR017850">
    <property type="entry name" value="Alkaline_phosphatase_core_sf"/>
</dbReference>
<evidence type="ECO:0000313" key="2">
    <source>
        <dbReference type="Proteomes" id="UP000583752"/>
    </source>
</evidence>